<dbReference type="Proteomes" id="UP000017831">
    <property type="component" value="Unassembled WGS sequence"/>
</dbReference>
<accession>U6R8A3</accession>
<name>U6R8A3_9BACT</name>
<comment type="caution">
    <text evidence="1">The sequence shown here is derived from an EMBL/GenBank/DDBJ whole genome shotgun (WGS) entry which is preliminary data.</text>
</comment>
<dbReference type="HOGENOM" id="CLU_864659_0_0_10"/>
<organism evidence="1 2">
    <name type="scientific">Phocaeicola massiliensis B84634 = Timone 84634 = DSM 17679 = JCM 13223</name>
    <dbReference type="NCBI Taxonomy" id="1121098"/>
    <lineage>
        <taxon>Bacteria</taxon>
        <taxon>Pseudomonadati</taxon>
        <taxon>Bacteroidota</taxon>
        <taxon>Bacteroidia</taxon>
        <taxon>Bacteroidales</taxon>
        <taxon>Bacteroidaceae</taxon>
        <taxon>Phocaeicola</taxon>
    </lineage>
</organism>
<dbReference type="PATRIC" id="fig|1121098.3.peg.4029"/>
<evidence type="ECO:0000313" key="2">
    <source>
        <dbReference type="Proteomes" id="UP000017831"/>
    </source>
</evidence>
<proteinExistence type="predicted"/>
<evidence type="ECO:0000313" key="1">
    <source>
        <dbReference type="EMBL" id="EOA52132.1"/>
    </source>
</evidence>
<reference evidence="1 2" key="1">
    <citation type="submission" date="2013-04" db="EMBL/GenBank/DDBJ databases">
        <title>The Genome Sequence of Bacteroides massiliensis DSM 17679.</title>
        <authorList>
            <consortium name="The Broad Institute Genomics Platform"/>
            <person name="Earl A."/>
            <person name="Ward D."/>
            <person name="Feldgarden M."/>
            <person name="Gevers D."/>
            <person name="Martens E."/>
            <person name="Fenner L."/>
            <person name="Roux V."/>
            <person name="Mallet M.N."/>
            <person name="Raoult D."/>
            <person name="Walker B."/>
            <person name="Young S."/>
            <person name="Zeng Q."/>
            <person name="Gargeya S."/>
            <person name="Fitzgerald M."/>
            <person name="Haas B."/>
            <person name="Abouelleil A."/>
            <person name="Allen A.W."/>
            <person name="Alvarado L."/>
            <person name="Arachchi H.M."/>
            <person name="Berlin A.M."/>
            <person name="Chapman S.B."/>
            <person name="Gainer-Dewar J."/>
            <person name="Goldberg J."/>
            <person name="Griggs A."/>
            <person name="Gujja S."/>
            <person name="Hansen M."/>
            <person name="Howarth C."/>
            <person name="Imamovic A."/>
            <person name="Ireland A."/>
            <person name="Larimer J."/>
            <person name="McCowan C."/>
            <person name="Murphy C."/>
            <person name="Pearson M."/>
            <person name="Poon T.W."/>
            <person name="Priest M."/>
            <person name="Roberts A."/>
            <person name="Saif S."/>
            <person name="Shea T."/>
            <person name="Sisk P."/>
            <person name="Sykes S."/>
            <person name="Wortman J."/>
            <person name="Nusbaum C."/>
            <person name="Birren B."/>
        </authorList>
    </citation>
    <scope>NUCLEOTIDE SEQUENCE [LARGE SCALE GENOMIC DNA]</scope>
    <source>
        <strain evidence="2">B84634 / Timone 84634 / DSM 17679 / JCM 13223</strain>
    </source>
</reference>
<feature type="non-terminal residue" evidence="1">
    <location>
        <position position="1"/>
    </location>
</feature>
<protein>
    <submittedName>
        <fullName evidence="1">Uncharacterized protein</fullName>
    </submittedName>
</protein>
<sequence length="322" mass="33513">AVITLNYTGSKYTTAAKDLANIYGTFNLTLTLKDAQGNELKKVIVPVTVSKPEFDDYYTANQYAGWNEGVLSSVIDNSGNTPAFTMPTNLYTINKKADGTGMTDAQPGYTYTYKKADASEVKNVDAIIFTDVVKDGFLKTTDYKVKANKEVVTVNALTGASNAAADNTISVSKEFTMKLAPAFNKAKLVYYTNGVAGTVAAVNADGIIAALTGDGTANKPKNGLALQYGDEEIAVSTTAIPTSASNDHKLGGYEVTTGSAATGAVVVGFAKSAESAGTGVNLETGDTGVKIAGLNAGQGGELVVTFTDYAGIKTQATIEYKK</sequence>
<dbReference type="AlphaFoldDB" id="U6R8A3"/>
<keyword evidence="2" id="KW-1185">Reference proteome</keyword>
<gene>
    <name evidence="1" type="ORF">HMPREF1534_03941</name>
</gene>
<dbReference type="EMBL" id="AQHY01000043">
    <property type="protein sequence ID" value="EOA52132.1"/>
    <property type="molecule type" value="Genomic_DNA"/>
</dbReference>